<evidence type="ECO:0000313" key="8">
    <source>
        <dbReference type="EMBL" id="TXD87028.1"/>
    </source>
</evidence>
<feature type="transmembrane region" description="Helical" evidence="6">
    <location>
        <begin position="64"/>
        <end position="81"/>
    </location>
</feature>
<reference evidence="8 9" key="1">
    <citation type="submission" date="2019-08" db="EMBL/GenBank/DDBJ databases">
        <title>Genomes of Subsaximicrobium wynnwilliamsii strains.</title>
        <authorList>
            <person name="Bowman J.P."/>
        </authorList>
    </citation>
    <scope>NUCLEOTIDE SEQUENCE [LARGE SCALE GENOMIC DNA]</scope>
    <source>
        <strain evidence="8 9">2-80-2</strain>
    </source>
</reference>
<evidence type="ECO:0000256" key="1">
    <source>
        <dbReference type="ARBA" id="ARBA00004651"/>
    </source>
</evidence>
<dbReference type="InterPro" id="IPR010432">
    <property type="entry name" value="RDD"/>
</dbReference>
<dbReference type="PANTHER" id="PTHR36115:SF4">
    <property type="entry name" value="MEMBRANE PROTEIN"/>
    <property type="match status" value="1"/>
</dbReference>
<dbReference type="Pfam" id="PF06271">
    <property type="entry name" value="RDD"/>
    <property type="match status" value="1"/>
</dbReference>
<dbReference type="RefSeq" id="WP_147088191.1">
    <property type="nucleotide sequence ID" value="NZ_VORM01000023.1"/>
</dbReference>
<evidence type="ECO:0000256" key="5">
    <source>
        <dbReference type="ARBA" id="ARBA00023136"/>
    </source>
</evidence>
<dbReference type="Proteomes" id="UP000321578">
    <property type="component" value="Unassembled WGS sequence"/>
</dbReference>
<dbReference type="InterPro" id="IPR051791">
    <property type="entry name" value="Pra-immunoreactive"/>
</dbReference>
<keyword evidence="3 6" id="KW-0812">Transmembrane</keyword>
<evidence type="ECO:0000256" key="3">
    <source>
        <dbReference type="ARBA" id="ARBA00022692"/>
    </source>
</evidence>
<keyword evidence="2" id="KW-1003">Cell membrane</keyword>
<keyword evidence="4 6" id="KW-1133">Transmembrane helix</keyword>
<proteinExistence type="predicted"/>
<comment type="subcellular location">
    <subcellularLocation>
        <location evidence="1">Cell membrane</location>
        <topology evidence="1">Multi-pass membrane protein</topology>
    </subcellularLocation>
</comment>
<keyword evidence="5 6" id="KW-0472">Membrane</keyword>
<evidence type="ECO:0000256" key="4">
    <source>
        <dbReference type="ARBA" id="ARBA00022989"/>
    </source>
</evidence>
<keyword evidence="9" id="KW-1185">Reference proteome</keyword>
<evidence type="ECO:0000313" key="9">
    <source>
        <dbReference type="Proteomes" id="UP000321578"/>
    </source>
</evidence>
<dbReference type="GO" id="GO:0005886">
    <property type="term" value="C:plasma membrane"/>
    <property type="evidence" value="ECO:0007669"/>
    <property type="project" value="UniProtKB-SubCell"/>
</dbReference>
<sequence>MNSRSITITTDLLASKGKRFGNFIVDYIIQMIIGAGIGVVIALMAELTGDYALYDIVVESESRLMDYVFGFGILFVYYVIIESLTSKSIGKYITQTKVVLEDGSKPGFSDILLRTLCRLIPFEQFSFLGTDGKGWHDSLSKTYVVDEKKYEAKKDTVIGLEEIGRAVEV</sequence>
<dbReference type="AlphaFoldDB" id="A0A5C6ZD96"/>
<dbReference type="PANTHER" id="PTHR36115">
    <property type="entry name" value="PROLINE-RICH ANTIGEN HOMOLOG-RELATED"/>
    <property type="match status" value="1"/>
</dbReference>
<name>A0A5C6ZD96_9FLAO</name>
<feature type="domain" description="RDD" evidence="7">
    <location>
        <begin position="14"/>
        <end position="127"/>
    </location>
</feature>
<gene>
    <name evidence="8" type="ORF">ESY86_18390</name>
</gene>
<protein>
    <submittedName>
        <fullName evidence="8">RDD family protein</fullName>
    </submittedName>
</protein>
<dbReference type="EMBL" id="VORO01000031">
    <property type="protein sequence ID" value="TXD87028.1"/>
    <property type="molecule type" value="Genomic_DNA"/>
</dbReference>
<evidence type="ECO:0000259" key="7">
    <source>
        <dbReference type="Pfam" id="PF06271"/>
    </source>
</evidence>
<accession>A0A5C6ZD96</accession>
<feature type="transmembrane region" description="Helical" evidence="6">
    <location>
        <begin position="20"/>
        <end position="44"/>
    </location>
</feature>
<evidence type="ECO:0000256" key="6">
    <source>
        <dbReference type="SAM" id="Phobius"/>
    </source>
</evidence>
<evidence type="ECO:0000256" key="2">
    <source>
        <dbReference type="ARBA" id="ARBA00022475"/>
    </source>
</evidence>
<dbReference type="OrthoDB" id="762068at2"/>
<organism evidence="8 9">
    <name type="scientific">Subsaximicrobium wynnwilliamsii</name>
    <dbReference type="NCBI Taxonomy" id="291179"/>
    <lineage>
        <taxon>Bacteria</taxon>
        <taxon>Pseudomonadati</taxon>
        <taxon>Bacteroidota</taxon>
        <taxon>Flavobacteriia</taxon>
        <taxon>Flavobacteriales</taxon>
        <taxon>Flavobacteriaceae</taxon>
        <taxon>Subsaximicrobium</taxon>
    </lineage>
</organism>
<comment type="caution">
    <text evidence="8">The sequence shown here is derived from an EMBL/GenBank/DDBJ whole genome shotgun (WGS) entry which is preliminary data.</text>
</comment>